<name>A0A2U1TU72_9GAMM</name>
<feature type="region of interest" description="Disordered" evidence="1">
    <location>
        <begin position="15"/>
        <end position="85"/>
    </location>
</feature>
<organism evidence="2 3">
    <name type="scientific">Brenneria corticis</name>
    <dbReference type="NCBI Taxonomy" id="2173106"/>
    <lineage>
        <taxon>Bacteria</taxon>
        <taxon>Pseudomonadati</taxon>
        <taxon>Pseudomonadota</taxon>
        <taxon>Gammaproteobacteria</taxon>
        <taxon>Enterobacterales</taxon>
        <taxon>Pectobacteriaceae</taxon>
        <taxon>Brenneria</taxon>
    </lineage>
</organism>
<reference evidence="2 3" key="1">
    <citation type="submission" date="2018-04" db="EMBL/GenBank/DDBJ databases">
        <title>Brenneria corticis sp.nov.</title>
        <authorList>
            <person name="Li Y."/>
        </authorList>
    </citation>
    <scope>NUCLEOTIDE SEQUENCE [LARGE SCALE GENOMIC DNA]</scope>
    <source>
        <strain evidence="2 3">CFCC 11842</strain>
    </source>
</reference>
<feature type="compositionally biased region" description="Basic and acidic residues" evidence="1">
    <location>
        <begin position="59"/>
        <end position="68"/>
    </location>
</feature>
<proteinExistence type="predicted"/>
<evidence type="ECO:0000256" key="1">
    <source>
        <dbReference type="SAM" id="MobiDB-lite"/>
    </source>
</evidence>
<dbReference type="AlphaFoldDB" id="A0A2U1TU72"/>
<evidence type="ECO:0000313" key="3">
    <source>
        <dbReference type="Proteomes" id="UP000296159"/>
    </source>
</evidence>
<comment type="caution">
    <text evidence="2">The sequence shown here is derived from an EMBL/GenBank/DDBJ whole genome shotgun (WGS) entry which is preliminary data.</text>
</comment>
<protein>
    <submittedName>
        <fullName evidence="2">Uncharacterized protein</fullName>
    </submittedName>
</protein>
<keyword evidence="3" id="KW-1185">Reference proteome</keyword>
<gene>
    <name evidence="2" type="ORF">DDT56_16120</name>
</gene>
<evidence type="ECO:0000313" key="2">
    <source>
        <dbReference type="EMBL" id="PWC12957.1"/>
    </source>
</evidence>
<dbReference type="Proteomes" id="UP000296159">
    <property type="component" value="Unassembled WGS sequence"/>
</dbReference>
<accession>A0A2U1TU72</accession>
<dbReference type="RefSeq" id="WP_136167454.1">
    <property type="nucleotide sequence ID" value="NZ_KZ819085.1"/>
</dbReference>
<dbReference type="EMBL" id="QDKH01000020">
    <property type="protein sequence ID" value="PWC12957.1"/>
    <property type="molecule type" value="Genomic_DNA"/>
</dbReference>
<sequence length="277" mass="30824">MTVFSIRSLLGISSGRSAKRRAVDTQSTDPRDNMKKISFSHLTSKARGQEDQQAQQAQQDKHDDDLPKVAKPSQHSRFHNVAVSEEAKNSPVLAVRLLRATKLKSSEIKARLREEPEALSAFTMKFMEENNPGWEFLDDSEKAFSAEQFALTRNDKNGYLTSRDRALKVLKSMEEPMTDDERDALIARTQQMMNASDPNTPDNVAARQKAADEYHEQMAKAIVHRNNQIRATGMALPGDRKRADGKPVGPDDEVQRVAAMLKAGNPVDGFYAGGVQA</sequence>